<evidence type="ECO:0000313" key="3">
    <source>
        <dbReference type="EMBL" id="KAK0507232.1"/>
    </source>
</evidence>
<proteinExistence type="predicted"/>
<keyword evidence="2" id="KW-0732">Signal</keyword>
<feature type="region of interest" description="Disordered" evidence="1">
    <location>
        <begin position="138"/>
        <end position="166"/>
    </location>
</feature>
<sequence length="201" mass="19565">MHALLFLVAVPLALANSGLSPRYAPLLPRQGGDAFVPGQTIVDSCDSPCGADECLDVPRGDTCCAEGYACPGGSFCLTQGYCCPDGDSPSDCAAGFGITLSAGFQASNTVPAGTAAASSSAPPVPITTSAPLITASASPAPTGSTPVFTSHHKNATSSAPPHATGTGAAPGGIVTFTGGADVVRVGDIGAIIGGIVGFMLL</sequence>
<feature type="compositionally biased region" description="Polar residues" evidence="1">
    <location>
        <begin position="138"/>
        <end position="148"/>
    </location>
</feature>
<protein>
    <recommendedName>
        <fullName evidence="5">GPI anchored serine-threonine rich protein</fullName>
    </recommendedName>
</protein>
<dbReference type="Proteomes" id="UP001166286">
    <property type="component" value="Unassembled WGS sequence"/>
</dbReference>
<evidence type="ECO:0000313" key="4">
    <source>
        <dbReference type="Proteomes" id="UP001166286"/>
    </source>
</evidence>
<evidence type="ECO:0008006" key="5">
    <source>
        <dbReference type="Google" id="ProtNLM"/>
    </source>
</evidence>
<gene>
    <name evidence="3" type="ORF">JMJ35_010270</name>
</gene>
<keyword evidence="4" id="KW-1185">Reference proteome</keyword>
<evidence type="ECO:0000256" key="2">
    <source>
        <dbReference type="SAM" id="SignalP"/>
    </source>
</evidence>
<comment type="caution">
    <text evidence="3">The sequence shown here is derived from an EMBL/GenBank/DDBJ whole genome shotgun (WGS) entry which is preliminary data.</text>
</comment>
<dbReference type="AlphaFoldDB" id="A0AA39QQF2"/>
<feature type="chain" id="PRO_5041308990" description="GPI anchored serine-threonine rich protein" evidence="2">
    <location>
        <begin position="16"/>
        <end position="201"/>
    </location>
</feature>
<feature type="signal peptide" evidence="2">
    <location>
        <begin position="1"/>
        <end position="15"/>
    </location>
</feature>
<evidence type="ECO:0000256" key="1">
    <source>
        <dbReference type="SAM" id="MobiDB-lite"/>
    </source>
</evidence>
<dbReference type="EMBL" id="JAFEKC020000024">
    <property type="protein sequence ID" value="KAK0507232.1"/>
    <property type="molecule type" value="Genomic_DNA"/>
</dbReference>
<organism evidence="3 4">
    <name type="scientific">Cladonia borealis</name>
    <dbReference type="NCBI Taxonomy" id="184061"/>
    <lineage>
        <taxon>Eukaryota</taxon>
        <taxon>Fungi</taxon>
        <taxon>Dikarya</taxon>
        <taxon>Ascomycota</taxon>
        <taxon>Pezizomycotina</taxon>
        <taxon>Lecanoromycetes</taxon>
        <taxon>OSLEUM clade</taxon>
        <taxon>Lecanoromycetidae</taxon>
        <taxon>Lecanorales</taxon>
        <taxon>Lecanorineae</taxon>
        <taxon>Cladoniaceae</taxon>
        <taxon>Cladonia</taxon>
    </lineage>
</organism>
<reference evidence="3" key="1">
    <citation type="submission" date="2023-03" db="EMBL/GenBank/DDBJ databases">
        <title>Complete genome of Cladonia borealis.</title>
        <authorList>
            <person name="Park H."/>
        </authorList>
    </citation>
    <scope>NUCLEOTIDE SEQUENCE</scope>
    <source>
        <strain evidence="3">ANT050790</strain>
    </source>
</reference>
<accession>A0AA39QQF2</accession>
<name>A0AA39QQF2_9LECA</name>